<evidence type="ECO:0000259" key="11">
    <source>
        <dbReference type="SMART" id="SM00563"/>
    </source>
</evidence>
<evidence type="ECO:0000256" key="9">
    <source>
        <dbReference type="ARBA" id="ARBA00045724"/>
    </source>
</evidence>
<gene>
    <name evidence="12" type="ORF">SAMN05216289_12217</name>
</gene>
<dbReference type="SUPFAM" id="SSF55729">
    <property type="entry name" value="Acyl-CoA N-acyltransferases (Nat)"/>
    <property type="match status" value="1"/>
</dbReference>
<organism evidence="12 13">
    <name type="scientific">Dokdonella immobilis</name>
    <dbReference type="NCBI Taxonomy" id="578942"/>
    <lineage>
        <taxon>Bacteria</taxon>
        <taxon>Pseudomonadati</taxon>
        <taxon>Pseudomonadota</taxon>
        <taxon>Gammaproteobacteria</taxon>
        <taxon>Lysobacterales</taxon>
        <taxon>Rhodanobacteraceae</taxon>
        <taxon>Dokdonella</taxon>
    </lineage>
</organism>
<accession>A0A1I4Z302</accession>
<name>A0A1I4Z302_9GAMM</name>
<evidence type="ECO:0000256" key="7">
    <source>
        <dbReference type="ARBA" id="ARBA00039058"/>
    </source>
</evidence>
<sequence length="589" mass="65324">MLNLESRIEARFPHWFAGRRGDIARPLVRSLARLSRIDAIEGFLRDNAHLRGLALVEAALEWLNCRFLVDQVERERIPETGRVVIVANHPLGGLDALVLLALVGSVRRDVRIVANDFLSAFEGLSDLFIPLRMLGAKPGAESLRQIDAALEREEAVIVFPAGEVSRMTPLGIRDAPWRHGFLRFADQAGAPVVPVRIEGRNSALFYGVSALFRPLGTTLLAREMFSGEKRLVIRVGSPRDVGEVMGGTADRRRISRDVRSAVYAIGRRNDRWTSSMAPLVHRPPIAAIRADLDRLELLGETADGKRIHGGRLASDSPLLREIARLRELSFRRVGEGTGKRMDTDVYDSWYDHIVLWDADENEIAGAYRAVPCARVLDSMGQKGLYTASLFELDGRLLPTIERGMELGRSFVPPKYWGSRSLDYLWYGIGAWLGQYPGIRYLFGPVSISANLPLEAREWLVAYYTRYYGHAERLARSPHPFHPGATAPDFGSLDADAAMPLLRNRLDALGARIPTLYKQYTDLCEPGGTHFLSFGVDPAFANSIDGLILVDLAMLKAKKRARYLGRFLGTDAPGADRAAKGAALPERRAG</sequence>
<dbReference type="GO" id="GO:0043810">
    <property type="term" value="F:ornithine-acyl [acyl carrier protein] N-acyltransferase activity"/>
    <property type="evidence" value="ECO:0007669"/>
    <property type="project" value="UniProtKB-EC"/>
</dbReference>
<dbReference type="OrthoDB" id="1113830at2"/>
<evidence type="ECO:0000256" key="3">
    <source>
        <dbReference type="ARBA" id="ARBA00022679"/>
    </source>
</evidence>
<dbReference type="PANTHER" id="PTHR37323">
    <property type="entry name" value="GCN5-RELATED N-ACETYLTRANSFERASE"/>
    <property type="match status" value="1"/>
</dbReference>
<dbReference type="Gene3D" id="3.40.630.30">
    <property type="match status" value="1"/>
</dbReference>
<evidence type="ECO:0000256" key="5">
    <source>
        <dbReference type="ARBA" id="ARBA00023315"/>
    </source>
</evidence>
<dbReference type="SUPFAM" id="SSF69593">
    <property type="entry name" value="Glycerol-3-phosphate (1)-acyltransferase"/>
    <property type="match status" value="1"/>
</dbReference>
<dbReference type="Proteomes" id="UP000198575">
    <property type="component" value="Unassembled WGS sequence"/>
</dbReference>
<dbReference type="Pfam" id="PF13444">
    <property type="entry name" value="Acetyltransf_5"/>
    <property type="match status" value="1"/>
</dbReference>
<comment type="catalytic activity">
    <reaction evidence="10">
        <text>a (3R)-hydroxyacyl-[ACP] + L-ornithine = a lyso-ornithine lipid + holo-[ACP] + H(+)</text>
        <dbReference type="Rhea" id="RHEA:20633"/>
        <dbReference type="Rhea" id="RHEA-COMP:9685"/>
        <dbReference type="Rhea" id="RHEA-COMP:9945"/>
        <dbReference type="ChEBI" id="CHEBI:15378"/>
        <dbReference type="ChEBI" id="CHEBI:46911"/>
        <dbReference type="ChEBI" id="CHEBI:64479"/>
        <dbReference type="ChEBI" id="CHEBI:78827"/>
        <dbReference type="ChEBI" id="CHEBI:138482"/>
        <dbReference type="EC" id="2.3.2.30"/>
    </reaction>
    <physiologicalReaction direction="left-to-right" evidence="10">
        <dbReference type="Rhea" id="RHEA:20634"/>
    </physiologicalReaction>
</comment>
<dbReference type="EMBL" id="FOVF01000022">
    <property type="protein sequence ID" value="SFN44651.1"/>
    <property type="molecule type" value="Genomic_DNA"/>
</dbReference>
<evidence type="ECO:0000313" key="13">
    <source>
        <dbReference type="Proteomes" id="UP000198575"/>
    </source>
</evidence>
<keyword evidence="3 12" id="KW-0808">Transferase</keyword>
<reference evidence="12 13" key="1">
    <citation type="submission" date="2016-10" db="EMBL/GenBank/DDBJ databases">
        <authorList>
            <person name="de Groot N.N."/>
        </authorList>
    </citation>
    <scope>NUCLEOTIDE SEQUENCE [LARGE SCALE GENOMIC DNA]</scope>
    <source>
        <strain evidence="12 13">CGMCC 1.7659</strain>
    </source>
</reference>
<dbReference type="InterPro" id="IPR016181">
    <property type="entry name" value="Acyl_CoA_acyltransferase"/>
</dbReference>
<dbReference type="EC" id="2.3.2.30" evidence="7"/>
<comment type="function">
    <text evidence="9">Catalyzes the first step in the biosynthesis of ornithine lipids, which are phosphorus-free membrane lipids. Catalyzes the 3-hydroxyacyl-acyl carrier protein-dependent acylation of ornithine to form lyso-ornithine lipid (LOL).</text>
</comment>
<dbReference type="AlphaFoldDB" id="A0A1I4Z302"/>
<dbReference type="Pfam" id="PF19576">
    <property type="entry name" value="Acyltransf_2"/>
    <property type="match status" value="1"/>
</dbReference>
<keyword evidence="2" id="KW-0444">Lipid biosynthesis</keyword>
<proteinExistence type="inferred from homology"/>
<dbReference type="RefSeq" id="WP_092408981.1">
    <property type="nucleotide sequence ID" value="NZ_FOVF01000022.1"/>
</dbReference>
<keyword evidence="4" id="KW-0443">Lipid metabolism</keyword>
<evidence type="ECO:0000256" key="4">
    <source>
        <dbReference type="ARBA" id="ARBA00023098"/>
    </source>
</evidence>
<dbReference type="InterPro" id="IPR052351">
    <property type="entry name" value="Ornithine_N-alpha-AT"/>
</dbReference>
<dbReference type="InterPro" id="IPR002123">
    <property type="entry name" value="Plipid/glycerol_acylTrfase"/>
</dbReference>
<dbReference type="SMART" id="SM00563">
    <property type="entry name" value="PlsC"/>
    <property type="match status" value="1"/>
</dbReference>
<evidence type="ECO:0000256" key="8">
    <source>
        <dbReference type="ARBA" id="ARBA00039866"/>
    </source>
</evidence>
<evidence type="ECO:0000256" key="10">
    <source>
        <dbReference type="ARBA" id="ARBA00047785"/>
    </source>
</evidence>
<dbReference type="STRING" id="578942.SAMN05216289_12217"/>
<dbReference type="InterPro" id="IPR045746">
    <property type="entry name" value="ACT14924-like_Acyltransf_dom"/>
</dbReference>
<evidence type="ECO:0000256" key="2">
    <source>
        <dbReference type="ARBA" id="ARBA00022516"/>
    </source>
</evidence>
<evidence type="ECO:0000256" key="1">
    <source>
        <dbReference type="ARBA" id="ARBA00005189"/>
    </source>
</evidence>
<dbReference type="PANTHER" id="PTHR37323:SF1">
    <property type="entry name" value="L-ORNITHINE N(ALPHA)-ACYLTRANSFERASE"/>
    <property type="match status" value="1"/>
</dbReference>
<evidence type="ECO:0000256" key="6">
    <source>
        <dbReference type="ARBA" id="ARBA00038095"/>
    </source>
</evidence>
<dbReference type="GO" id="GO:0006629">
    <property type="term" value="P:lipid metabolic process"/>
    <property type="evidence" value="ECO:0007669"/>
    <property type="project" value="UniProtKB-KW"/>
</dbReference>
<evidence type="ECO:0000313" key="12">
    <source>
        <dbReference type="EMBL" id="SFN44651.1"/>
    </source>
</evidence>
<keyword evidence="5 12" id="KW-0012">Acyltransferase</keyword>
<feature type="domain" description="Phospholipid/glycerol acyltransferase" evidence="11">
    <location>
        <begin position="83"/>
        <end position="200"/>
    </location>
</feature>
<protein>
    <recommendedName>
        <fullName evidence="8">L-ornithine N(alpha)-acyltransferase</fullName>
        <ecNumber evidence="7">2.3.2.30</ecNumber>
    </recommendedName>
</protein>
<comment type="similarity">
    <text evidence="6">Belongs to the acetyltransferase family. OlsB subfamily.</text>
</comment>
<keyword evidence="13" id="KW-1185">Reference proteome</keyword>
<comment type="pathway">
    <text evidence="1">Lipid metabolism.</text>
</comment>